<dbReference type="AlphaFoldDB" id="X1EGH7"/>
<feature type="transmembrane region" description="Helical" evidence="1">
    <location>
        <begin position="20"/>
        <end position="41"/>
    </location>
</feature>
<reference evidence="2" key="1">
    <citation type="journal article" date="2014" name="Front. Microbiol.">
        <title>High frequency of phylogenetically diverse reductive dehalogenase-homologous genes in deep subseafloor sedimentary metagenomes.</title>
        <authorList>
            <person name="Kawai M."/>
            <person name="Futagami T."/>
            <person name="Toyoda A."/>
            <person name="Takaki Y."/>
            <person name="Nishi S."/>
            <person name="Hori S."/>
            <person name="Arai W."/>
            <person name="Tsubouchi T."/>
            <person name="Morono Y."/>
            <person name="Uchiyama I."/>
            <person name="Ito T."/>
            <person name="Fujiyama A."/>
            <person name="Inagaki F."/>
            <person name="Takami H."/>
        </authorList>
    </citation>
    <scope>NUCLEOTIDE SEQUENCE</scope>
    <source>
        <strain evidence="2">Expedition CK06-06</strain>
    </source>
</reference>
<evidence type="ECO:0008006" key="3">
    <source>
        <dbReference type="Google" id="ProtNLM"/>
    </source>
</evidence>
<dbReference type="EMBL" id="BART01034794">
    <property type="protein sequence ID" value="GAH07758.1"/>
    <property type="molecule type" value="Genomic_DNA"/>
</dbReference>
<sequence length="49" mass="5051">MIGTKANRKFVEDGEGISAVIALILIVAITVGLVAVAYAWVQGFISTGS</sequence>
<accession>X1EGH7</accession>
<proteinExistence type="predicted"/>
<keyword evidence="1" id="KW-1133">Transmembrane helix</keyword>
<evidence type="ECO:0000313" key="2">
    <source>
        <dbReference type="EMBL" id="GAH07758.1"/>
    </source>
</evidence>
<protein>
    <recommendedName>
        <fullName evidence="3">Archaeal Type IV pilin N-terminal domain-containing protein</fullName>
    </recommendedName>
</protein>
<dbReference type="NCBIfam" id="TIGR02537">
    <property type="entry name" value="arch_flag_Nterm"/>
    <property type="match status" value="1"/>
</dbReference>
<keyword evidence="1" id="KW-0472">Membrane</keyword>
<feature type="non-terminal residue" evidence="2">
    <location>
        <position position="49"/>
    </location>
</feature>
<name>X1EGH7_9ZZZZ</name>
<gene>
    <name evidence="2" type="ORF">S01H4_59351</name>
</gene>
<evidence type="ECO:0000256" key="1">
    <source>
        <dbReference type="SAM" id="Phobius"/>
    </source>
</evidence>
<keyword evidence="1" id="KW-0812">Transmembrane</keyword>
<organism evidence="2">
    <name type="scientific">marine sediment metagenome</name>
    <dbReference type="NCBI Taxonomy" id="412755"/>
    <lineage>
        <taxon>unclassified sequences</taxon>
        <taxon>metagenomes</taxon>
        <taxon>ecological metagenomes</taxon>
    </lineage>
</organism>
<dbReference type="InterPro" id="IPR013373">
    <property type="entry name" value="Flagellin/pilin_N_arc"/>
</dbReference>
<comment type="caution">
    <text evidence="2">The sequence shown here is derived from an EMBL/GenBank/DDBJ whole genome shotgun (WGS) entry which is preliminary data.</text>
</comment>